<evidence type="ECO:0000313" key="1">
    <source>
        <dbReference type="EMBL" id="KAF7196147.1"/>
    </source>
</evidence>
<sequence length="518" mass="57778">MADSPPQRLEHNPKVDRHSHAECPILSCDYGKPPGKKKLRHDIFNHLRGKHQIDLPLRGKSGGFNMAEHNKACLEHFVGWADEYDVEHEADKFFKYATQKRQTGPTKKATAQTGVAPDAPVAAYPPPPSPQAPYQPAFKANTTPGAAGVGFPAPRFSYQPAFKAGMVPGAASVGPPLPMAPNQPAQALPQSIVPVDTPWYGQGSAAPIASGLAPPLPRAPYQPASSLSAPFFPAPPVPAPPVPAPIPWYGEKREPLLYLTSTEEMDEVVEEEAEHLDDIPDDADYGSGAEGNPELSQIVLQLRAGSRSLTSTLPDFRSILDQGLHQQLIDVFVSALVERASDLRHDSAYRSLLLALLIMHASEPATKDFAQFLVEKTREYRKWLTRQTYPDTPHHLYRDYCGTYRAEDGFFDIMYGIYVDILMRTQRTQIETIPLIDFKSIVMEFGGGEEGMHARDFDVQQELLSRDCDVVYGMLLRVIYAWLKGYKQFNQAFFQHLVFELDAEDERRDRMTRGLEIE</sequence>
<name>A0A8H6RSN8_9PEZI</name>
<reference evidence="1" key="1">
    <citation type="submission" date="2020-04" db="EMBL/GenBank/DDBJ databases">
        <title>Draft genome resource of the tomato pathogen Pseudocercospora fuligena.</title>
        <authorList>
            <person name="Zaccaron A."/>
        </authorList>
    </citation>
    <scope>NUCLEOTIDE SEQUENCE</scope>
    <source>
        <strain evidence="1">PF001</strain>
    </source>
</reference>
<gene>
    <name evidence="1" type="ORF">HII31_02548</name>
</gene>
<accession>A0A8H6RSN8</accession>
<proteinExistence type="predicted"/>
<dbReference type="EMBL" id="JABCIY010000031">
    <property type="protein sequence ID" value="KAF7196147.1"/>
    <property type="molecule type" value="Genomic_DNA"/>
</dbReference>
<organism evidence="1 2">
    <name type="scientific">Pseudocercospora fuligena</name>
    <dbReference type="NCBI Taxonomy" id="685502"/>
    <lineage>
        <taxon>Eukaryota</taxon>
        <taxon>Fungi</taxon>
        <taxon>Dikarya</taxon>
        <taxon>Ascomycota</taxon>
        <taxon>Pezizomycotina</taxon>
        <taxon>Dothideomycetes</taxon>
        <taxon>Dothideomycetidae</taxon>
        <taxon>Mycosphaerellales</taxon>
        <taxon>Mycosphaerellaceae</taxon>
        <taxon>Pseudocercospora</taxon>
    </lineage>
</organism>
<dbReference type="AlphaFoldDB" id="A0A8H6RSN8"/>
<dbReference type="Proteomes" id="UP000660729">
    <property type="component" value="Unassembled WGS sequence"/>
</dbReference>
<evidence type="ECO:0000313" key="2">
    <source>
        <dbReference type="Proteomes" id="UP000660729"/>
    </source>
</evidence>
<protein>
    <submittedName>
        <fullName evidence="1">Uncharacterized protein</fullName>
    </submittedName>
</protein>
<dbReference type="OrthoDB" id="3650196at2759"/>
<comment type="caution">
    <text evidence="1">The sequence shown here is derived from an EMBL/GenBank/DDBJ whole genome shotgun (WGS) entry which is preliminary data.</text>
</comment>
<keyword evidence="2" id="KW-1185">Reference proteome</keyword>